<feature type="domain" description="Conserved hypothetical protein CHP03032" evidence="1">
    <location>
        <begin position="14"/>
        <end position="331"/>
    </location>
</feature>
<organism evidence="2">
    <name type="scientific">hydrothermal vent metagenome</name>
    <dbReference type="NCBI Taxonomy" id="652676"/>
    <lineage>
        <taxon>unclassified sequences</taxon>
        <taxon>metagenomes</taxon>
        <taxon>ecological metagenomes</taxon>
    </lineage>
</organism>
<dbReference type="AlphaFoldDB" id="A0A3B0W468"/>
<evidence type="ECO:0000313" key="2">
    <source>
        <dbReference type="EMBL" id="VAW44069.1"/>
    </source>
</evidence>
<reference evidence="2" key="1">
    <citation type="submission" date="2018-06" db="EMBL/GenBank/DDBJ databases">
        <authorList>
            <person name="Zhirakovskaya E."/>
        </authorList>
    </citation>
    <scope>NUCLEOTIDE SEQUENCE</scope>
</reference>
<proteinExistence type="predicted"/>
<protein>
    <recommendedName>
        <fullName evidence="1">Conserved hypothetical protein CHP03032 domain-containing protein</fullName>
    </recommendedName>
</protein>
<gene>
    <name evidence="2" type="ORF">MNBD_GAMMA02-69</name>
</gene>
<dbReference type="Pfam" id="PF16261">
    <property type="entry name" value="DUF4915"/>
    <property type="match status" value="1"/>
</dbReference>
<sequence length="346" mass="38963">MTQNNKLEFNASRQFCSWLTEHKISLSFSTYQAGKLFFIGLDEAQKLSVFERTFARCMGIGLDPKTQSLWVANLYQIWRFENALKPGQDYQGYDRVYVPQVGFTTGDVDAHDIAVGDDGAIFVNTLFSCLAKPSEKYSFEPIWQPPHISKLAAEDRCHLNGLAMKDGKPGYVTCVSKTDVNEGWREHRQTGGVVIDVQSNEYVAEGLSMPHSPRWYKGKLWVLNSGEGEFGYVDLKTGKFEAIAFCPGYLRGMSFFGDFAIVGLSKPRENKTFNDLGLQQKLEDKQVQPRCALQVINLTTGDVVHELRIEGVVEELYDVCVIPNVTRPMAIGFMNEEIKRVLSLPS</sequence>
<dbReference type="SUPFAM" id="SSF63825">
    <property type="entry name" value="YWTD domain"/>
    <property type="match status" value="1"/>
</dbReference>
<accession>A0A3B0W468</accession>
<dbReference type="NCBIfam" id="TIGR03032">
    <property type="entry name" value="TIGR03032 family protein"/>
    <property type="match status" value="1"/>
</dbReference>
<dbReference type="EMBL" id="UOFA01000069">
    <property type="protein sequence ID" value="VAW44069.1"/>
    <property type="molecule type" value="Genomic_DNA"/>
</dbReference>
<evidence type="ECO:0000259" key="1">
    <source>
        <dbReference type="Pfam" id="PF16261"/>
    </source>
</evidence>
<dbReference type="InterPro" id="IPR017481">
    <property type="entry name" value="CHP03032"/>
</dbReference>
<name>A0A3B0W468_9ZZZZ</name>